<keyword evidence="3" id="KW-1185">Reference proteome</keyword>
<evidence type="ECO:0000313" key="3">
    <source>
        <dbReference type="Proteomes" id="UP000053820"/>
    </source>
</evidence>
<dbReference type="OrthoDB" id="2660353at2759"/>
<name>A0A0C9VE40_9AGAM</name>
<protein>
    <submittedName>
        <fullName evidence="2">Uncharacterized protein</fullName>
    </submittedName>
</protein>
<sequence length="410" mass="44802">MSTLYNVPIDSEHYNIWDTAGLNPGSYVRPRLAGVAGKAALGLGVMGKGKGAGSADMNTATRNLERLLQLLDKEGGIQLLVYVVRGSTVDRSLVKNYTIFYSAISRKTVPIVLVVTGLENEEGEMEDWWREGEKILTEYEMRFDAHACVTTLPEEKTRDTALAERGRHSQAALRNLIKTNCRHGVVHPRDTKLWISRVLADVRSLMTSGQKVDRQAMTNVVLCGGEGLLVNTALVGEWESCSTLIGGRAYTFHNASRALGSQGRGTPIVRRGRGPDLLVYVPRSGADDITRLRTFGEAYHEDMCPLVIIAVDEESAEGWRRQVRERGIAATVTHIPSSTTSDGPPLQQVQEVIADHCLVRGLARAPSRRREVPEASATGQGGETRSLPGIKRRKAQRRAIGVGQAAGNEN</sequence>
<evidence type="ECO:0000256" key="1">
    <source>
        <dbReference type="SAM" id="MobiDB-lite"/>
    </source>
</evidence>
<evidence type="ECO:0000313" key="2">
    <source>
        <dbReference type="EMBL" id="KIJ63799.1"/>
    </source>
</evidence>
<dbReference type="EMBL" id="KN839849">
    <property type="protein sequence ID" value="KIJ63799.1"/>
    <property type="molecule type" value="Genomic_DNA"/>
</dbReference>
<gene>
    <name evidence="2" type="ORF">HYDPIDRAFT_112757</name>
</gene>
<feature type="region of interest" description="Disordered" evidence="1">
    <location>
        <begin position="364"/>
        <end position="410"/>
    </location>
</feature>
<accession>A0A0C9VE40</accession>
<reference evidence="2 3" key="1">
    <citation type="submission" date="2014-04" db="EMBL/GenBank/DDBJ databases">
        <title>Evolutionary Origins and Diversification of the Mycorrhizal Mutualists.</title>
        <authorList>
            <consortium name="DOE Joint Genome Institute"/>
            <consortium name="Mycorrhizal Genomics Consortium"/>
            <person name="Kohler A."/>
            <person name="Kuo A."/>
            <person name="Nagy L.G."/>
            <person name="Floudas D."/>
            <person name="Copeland A."/>
            <person name="Barry K.W."/>
            <person name="Cichocki N."/>
            <person name="Veneault-Fourrey C."/>
            <person name="LaButti K."/>
            <person name="Lindquist E.A."/>
            <person name="Lipzen A."/>
            <person name="Lundell T."/>
            <person name="Morin E."/>
            <person name="Murat C."/>
            <person name="Riley R."/>
            <person name="Ohm R."/>
            <person name="Sun H."/>
            <person name="Tunlid A."/>
            <person name="Henrissat B."/>
            <person name="Grigoriev I.V."/>
            <person name="Hibbett D.S."/>
            <person name="Martin F."/>
        </authorList>
    </citation>
    <scope>NUCLEOTIDE SEQUENCE [LARGE SCALE GENOMIC DNA]</scope>
    <source>
        <strain evidence="2 3">MD-312</strain>
    </source>
</reference>
<dbReference type="AlphaFoldDB" id="A0A0C9VE40"/>
<proteinExistence type="predicted"/>
<dbReference type="HOGENOM" id="CLU_032838_1_0_1"/>
<organism evidence="2 3">
    <name type="scientific">Hydnomerulius pinastri MD-312</name>
    <dbReference type="NCBI Taxonomy" id="994086"/>
    <lineage>
        <taxon>Eukaryota</taxon>
        <taxon>Fungi</taxon>
        <taxon>Dikarya</taxon>
        <taxon>Basidiomycota</taxon>
        <taxon>Agaricomycotina</taxon>
        <taxon>Agaricomycetes</taxon>
        <taxon>Agaricomycetidae</taxon>
        <taxon>Boletales</taxon>
        <taxon>Boletales incertae sedis</taxon>
        <taxon>Leucogyrophana</taxon>
    </lineage>
</organism>
<dbReference type="Proteomes" id="UP000053820">
    <property type="component" value="Unassembled WGS sequence"/>
</dbReference>